<dbReference type="PANTHER" id="PTHR24376">
    <property type="entry name" value="ZINC FINGER PROTEIN"/>
    <property type="match status" value="1"/>
</dbReference>
<feature type="compositionally biased region" description="Basic and acidic residues" evidence="8">
    <location>
        <begin position="202"/>
        <end position="216"/>
    </location>
</feature>
<feature type="domain" description="C2H2-type" evidence="9">
    <location>
        <begin position="556"/>
        <end position="583"/>
    </location>
</feature>
<dbReference type="Gene3D" id="3.40.1800.20">
    <property type="match status" value="1"/>
</dbReference>
<feature type="domain" description="C2H2-type" evidence="9">
    <location>
        <begin position="584"/>
        <end position="612"/>
    </location>
</feature>
<dbReference type="SMART" id="SM00868">
    <property type="entry name" value="zf-AD"/>
    <property type="match status" value="1"/>
</dbReference>
<proteinExistence type="predicted"/>
<accession>A0A1I8M4A0</accession>
<keyword evidence="5" id="KW-0862">Zinc</keyword>
<dbReference type="VEuPathDB" id="VectorBase:MDOA001078"/>
<name>A0A1I8M4A0_MUSDO</name>
<dbReference type="GO" id="GO:0001228">
    <property type="term" value="F:DNA-binding transcription activator activity, RNA polymerase II-specific"/>
    <property type="evidence" value="ECO:0007669"/>
    <property type="project" value="TreeGrafter"/>
</dbReference>
<organism evidence="10">
    <name type="scientific">Musca domestica</name>
    <name type="common">House fly</name>
    <dbReference type="NCBI Taxonomy" id="7370"/>
    <lineage>
        <taxon>Eukaryota</taxon>
        <taxon>Metazoa</taxon>
        <taxon>Ecdysozoa</taxon>
        <taxon>Arthropoda</taxon>
        <taxon>Hexapoda</taxon>
        <taxon>Insecta</taxon>
        <taxon>Pterygota</taxon>
        <taxon>Neoptera</taxon>
        <taxon>Endopterygota</taxon>
        <taxon>Diptera</taxon>
        <taxon>Brachycera</taxon>
        <taxon>Muscomorpha</taxon>
        <taxon>Muscoidea</taxon>
        <taxon>Muscidae</taxon>
        <taxon>Musca</taxon>
    </lineage>
</organism>
<dbReference type="InterPro" id="IPR013087">
    <property type="entry name" value="Znf_C2H2_type"/>
</dbReference>
<dbReference type="InterPro" id="IPR012934">
    <property type="entry name" value="Znf_AD"/>
</dbReference>
<dbReference type="GeneID" id="101898555"/>
<feature type="region of interest" description="Disordered" evidence="8">
    <location>
        <begin position="198"/>
        <end position="263"/>
    </location>
</feature>
<dbReference type="Gene3D" id="3.30.160.60">
    <property type="entry name" value="Classic Zinc Finger"/>
    <property type="match status" value="5"/>
</dbReference>
<dbReference type="EnsemblMetazoa" id="MDOA001078-RB">
    <property type="protein sequence ID" value="MDOA001078-PB"/>
    <property type="gene ID" value="MDOA001078"/>
</dbReference>
<dbReference type="SMART" id="SM00355">
    <property type="entry name" value="ZnF_C2H2"/>
    <property type="match status" value="9"/>
</dbReference>
<evidence type="ECO:0000256" key="1">
    <source>
        <dbReference type="ARBA" id="ARBA00004123"/>
    </source>
</evidence>
<feature type="compositionally biased region" description="Acidic residues" evidence="8">
    <location>
        <begin position="218"/>
        <end position="234"/>
    </location>
</feature>
<keyword evidence="11" id="KW-1185">Reference proteome</keyword>
<dbReference type="GO" id="GO:0008270">
    <property type="term" value="F:zinc ion binding"/>
    <property type="evidence" value="ECO:0007669"/>
    <property type="project" value="UniProtKB-KW"/>
</dbReference>
<evidence type="ECO:0000313" key="12">
    <source>
        <dbReference type="RefSeq" id="XP_011293767.1"/>
    </source>
</evidence>
<evidence type="ECO:0000256" key="2">
    <source>
        <dbReference type="ARBA" id="ARBA00022723"/>
    </source>
</evidence>
<protein>
    <submittedName>
        <fullName evidence="12 13">Transcription factor grauzone</fullName>
    </submittedName>
</protein>
<dbReference type="PROSITE" id="PS50157">
    <property type="entry name" value="ZINC_FINGER_C2H2_2"/>
    <property type="match status" value="5"/>
</dbReference>
<feature type="domain" description="C2H2-type" evidence="9">
    <location>
        <begin position="383"/>
        <end position="410"/>
    </location>
</feature>
<evidence type="ECO:0000256" key="3">
    <source>
        <dbReference type="ARBA" id="ARBA00022737"/>
    </source>
</evidence>
<reference evidence="13" key="2">
    <citation type="submission" date="2025-05" db="UniProtKB">
        <authorList>
            <consortium name="RefSeq"/>
        </authorList>
    </citation>
    <scope>IDENTIFICATION</scope>
    <source>
        <strain evidence="12 13">Aabys</strain>
        <tissue evidence="13">Whole body</tissue>
    </source>
</reference>
<dbReference type="KEGG" id="mde:101898555"/>
<keyword evidence="4 7" id="KW-0863">Zinc-finger</keyword>
<dbReference type="InterPro" id="IPR036236">
    <property type="entry name" value="Znf_C2H2_sf"/>
</dbReference>
<evidence type="ECO:0000313" key="10">
    <source>
        <dbReference type="EnsemblMetazoa" id="MDOA001078-PB"/>
    </source>
</evidence>
<evidence type="ECO:0000256" key="7">
    <source>
        <dbReference type="PROSITE-ProRule" id="PRU00042"/>
    </source>
</evidence>
<keyword evidence="3" id="KW-0677">Repeat</keyword>
<feature type="domain" description="C2H2-type" evidence="9">
    <location>
        <begin position="441"/>
        <end position="464"/>
    </location>
</feature>
<dbReference type="RefSeq" id="XP_058979863.1">
    <property type="nucleotide sequence ID" value="XM_059123880.1"/>
</dbReference>
<keyword evidence="2" id="KW-0479">Metal-binding</keyword>
<dbReference type="RefSeq" id="XP_011293767.1">
    <property type="nucleotide sequence ID" value="XM_011295465.1"/>
</dbReference>
<dbReference type="GO" id="GO:0005634">
    <property type="term" value="C:nucleus"/>
    <property type="evidence" value="ECO:0007669"/>
    <property type="project" value="UniProtKB-SubCell"/>
</dbReference>
<evidence type="ECO:0000256" key="8">
    <source>
        <dbReference type="SAM" id="MobiDB-lite"/>
    </source>
</evidence>
<reference evidence="10" key="1">
    <citation type="submission" date="2020-05" db="UniProtKB">
        <authorList>
            <consortium name="EnsemblMetazoa"/>
        </authorList>
    </citation>
    <scope>IDENTIFICATION</scope>
    <source>
        <strain evidence="10">Aabys</strain>
    </source>
</reference>
<evidence type="ECO:0000313" key="13">
    <source>
        <dbReference type="RefSeq" id="XP_058979863.1"/>
    </source>
</evidence>
<evidence type="ECO:0000256" key="5">
    <source>
        <dbReference type="ARBA" id="ARBA00022833"/>
    </source>
</evidence>
<dbReference type="OrthoDB" id="3565419at2759"/>
<dbReference type="Pfam" id="PF00096">
    <property type="entry name" value="zf-C2H2"/>
    <property type="match status" value="2"/>
</dbReference>
<evidence type="ECO:0000256" key="4">
    <source>
        <dbReference type="ARBA" id="ARBA00022771"/>
    </source>
</evidence>
<comment type="subcellular location">
    <subcellularLocation>
        <location evidence="1">Nucleus</location>
    </subcellularLocation>
</comment>
<dbReference type="AlphaFoldDB" id="A0A1I8M4A0"/>
<gene>
    <name evidence="10" type="primary">101898555</name>
    <name evidence="12 13" type="synonym">LOC101898555</name>
</gene>
<dbReference type="PROSITE" id="PS00028">
    <property type="entry name" value="ZINC_FINGER_C2H2_1"/>
    <property type="match status" value="8"/>
</dbReference>
<feature type="compositionally biased region" description="Basic and acidic residues" evidence="8">
    <location>
        <begin position="245"/>
        <end position="263"/>
    </location>
</feature>
<feature type="domain" description="C2H2-type" evidence="9">
    <location>
        <begin position="410"/>
        <end position="438"/>
    </location>
</feature>
<dbReference type="PANTHER" id="PTHR24376:SF235">
    <property type="entry name" value="C2H2-TYPE DOMAIN-CONTAINING PROTEIN"/>
    <property type="match status" value="1"/>
</dbReference>
<evidence type="ECO:0000313" key="11">
    <source>
        <dbReference type="Proteomes" id="UP001652621"/>
    </source>
</evidence>
<dbReference type="VEuPathDB" id="VectorBase:MDOMA2_003652"/>
<sequence length="624" mass="73954">MLIEFIEEDFSDDEISDKDSAGAVVTTKYSIELSSPGPAHSKQLNNFSLKRILSEEPKERNHNKFVEKKYSAKANENVNLSKTHLNRKLNLKKKSISKQVPKCILCCESIEDDTMCIKAQSPEWKDKNVREIIDKHLCYMQHIPDNSSVCLYCWDVLHAFHELYTKIQEVQKHLQSHHLILENDPLEGNVKEEYMLEDDVEEPTKDVDEYSNRGDGDCISENENIDYNSEEETISMENSSRGNKRRDANYKEDEENVDRQDNKSFEYEEEQLDENQIIENEDIEDHFEDEETCDDNDESSQYANETIGEREELPKEEYDDFLKKHFKIACQKCDQPFETFKLYIKHCRQVHKERGHVICCDTKFQFRKYLVDHIQYHLNPDYFKCNHCGKQFTARSYLRIHKELHEDGKFACNLCDKKFPRNYMLQRHQRKMHSPQPAKSLPCEDCGKLYTCQRTLQYHRKHVHLKHFSRVCEICGQTLPTLFAYQQHKLRHNPNPVRCEDCGLLVTSQVTLKYHRDLKHPPGGNREYKCDMCPRVCPNLRALKSHSLVHSTVYKFQCMVCDKKFKTKDIYTYHMARHTGTALFTCQWCPATFYRSGSISLHRRKYHPIEWEKEKRRKMYGETS</sequence>
<dbReference type="GO" id="GO:0000978">
    <property type="term" value="F:RNA polymerase II cis-regulatory region sequence-specific DNA binding"/>
    <property type="evidence" value="ECO:0007669"/>
    <property type="project" value="TreeGrafter"/>
</dbReference>
<dbReference type="Proteomes" id="UP001652621">
    <property type="component" value="Unplaced"/>
</dbReference>
<evidence type="ECO:0000259" key="9">
    <source>
        <dbReference type="PROSITE" id="PS50157"/>
    </source>
</evidence>
<evidence type="ECO:0000256" key="6">
    <source>
        <dbReference type="ARBA" id="ARBA00023242"/>
    </source>
</evidence>
<dbReference type="SUPFAM" id="SSF57667">
    <property type="entry name" value="beta-beta-alpha zinc fingers"/>
    <property type="match status" value="5"/>
</dbReference>
<keyword evidence="6" id="KW-0539">Nucleus</keyword>